<evidence type="ECO:0000256" key="3">
    <source>
        <dbReference type="ARBA" id="ARBA00022553"/>
    </source>
</evidence>
<evidence type="ECO:0000259" key="13">
    <source>
        <dbReference type="PROSITE" id="PS50885"/>
    </source>
</evidence>
<dbReference type="EMBL" id="CP007029">
    <property type="protein sequence ID" value="AHE97573.1"/>
    <property type="molecule type" value="Genomic_DNA"/>
</dbReference>
<name>W0DKP3_9GAMM</name>
<dbReference type="PIRSF" id="PIRSF003167">
    <property type="entry name" value="STHK_NarX/NarQ"/>
    <property type="match status" value="1"/>
</dbReference>
<dbReference type="Gene3D" id="6.10.340.10">
    <property type="match status" value="1"/>
</dbReference>
<dbReference type="Pfam" id="PF00672">
    <property type="entry name" value="HAMP"/>
    <property type="match status" value="1"/>
</dbReference>
<keyword evidence="9" id="KW-1003">Cell membrane</keyword>
<reference evidence="14 15" key="1">
    <citation type="submission" date="2013-12" db="EMBL/GenBank/DDBJ databases">
        <authorList>
            <consortium name="DOE Joint Genome Institute"/>
            <person name="Muyzer G."/>
            <person name="Huntemann M."/>
            <person name="Han J."/>
            <person name="Chen A."/>
            <person name="Kyrpides N."/>
            <person name="Mavromatis K."/>
            <person name="Markowitz V."/>
            <person name="Palaniappan K."/>
            <person name="Ivanova N."/>
            <person name="Schaumberg A."/>
            <person name="Pati A."/>
            <person name="Liolios K."/>
            <person name="Nordberg H.P."/>
            <person name="Cantor M.N."/>
            <person name="Hua S.X."/>
            <person name="Woyke T."/>
        </authorList>
    </citation>
    <scope>NUCLEOTIDE SEQUENCE [LARGE SCALE GENOMIC DNA]</scope>
    <source>
        <strain evidence="14 15">ARh 1</strain>
    </source>
</reference>
<dbReference type="GO" id="GO:0005886">
    <property type="term" value="C:plasma membrane"/>
    <property type="evidence" value="ECO:0007669"/>
    <property type="project" value="UniProtKB-SubCell"/>
</dbReference>
<feature type="coiled-coil region" evidence="10">
    <location>
        <begin position="127"/>
        <end position="154"/>
    </location>
</feature>
<dbReference type="Gene3D" id="1.20.5.1930">
    <property type="match status" value="1"/>
</dbReference>
<evidence type="ECO:0000313" key="14">
    <source>
        <dbReference type="EMBL" id="AHE97573.1"/>
    </source>
</evidence>
<dbReference type="PANTHER" id="PTHR24421:SF10">
    <property type="entry name" value="NITRATE_NITRITE SENSOR PROTEIN NARQ"/>
    <property type="match status" value="1"/>
</dbReference>
<evidence type="ECO:0000256" key="9">
    <source>
        <dbReference type="PIRNR" id="PIRNR003167"/>
    </source>
</evidence>
<comment type="subcellular location">
    <subcellularLocation>
        <location evidence="9">Cell inner membrane</location>
    </subcellularLocation>
    <subcellularLocation>
        <location evidence="2">Membrane</location>
    </subcellularLocation>
</comment>
<dbReference type="InterPro" id="IPR029016">
    <property type="entry name" value="GAF-like_dom_sf"/>
</dbReference>
<dbReference type="SUPFAM" id="SSF55781">
    <property type="entry name" value="GAF domain-like"/>
    <property type="match status" value="1"/>
</dbReference>
<feature type="domain" description="HAMP" evidence="13">
    <location>
        <begin position="94"/>
        <end position="146"/>
    </location>
</feature>
<dbReference type="OrthoDB" id="9811306at2"/>
<dbReference type="Proteomes" id="UP000005289">
    <property type="component" value="Chromosome"/>
</dbReference>
<accession>W0DKP3</accession>
<dbReference type="Pfam" id="PF02518">
    <property type="entry name" value="HATPase_c"/>
    <property type="match status" value="1"/>
</dbReference>
<feature type="transmembrane region" description="Helical" evidence="11">
    <location>
        <begin position="40"/>
        <end position="64"/>
    </location>
</feature>
<keyword evidence="5 9" id="KW-0547">Nucleotide-binding</keyword>
<dbReference type="InterPro" id="IPR016380">
    <property type="entry name" value="Sig_transdc_His_kin_NarX/NarQ"/>
</dbReference>
<protein>
    <recommendedName>
        <fullName evidence="9">Sensor protein</fullName>
        <ecNumber evidence="9">2.7.13.3</ecNumber>
    </recommendedName>
</protein>
<keyword evidence="7 9" id="KW-0067">ATP-binding</keyword>
<dbReference type="RefSeq" id="WP_006745793.1">
    <property type="nucleotide sequence ID" value="NZ_CP007029.1"/>
</dbReference>
<feature type="transmembrane region" description="Helical" evidence="11">
    <location>
        <begin position="76"/>
        <end position="101"/>
    </location>
</feature>
<keyword evidence="11" id="KW-0812">Transmembrane</keyword>
<dbReference type="HOGENOM" id="CLU_000445_20_10_6"/>
<evidence type="ECO:0000256" key="1">
    <source>
        <dbReference type="ARBA" id="ARBA00000085"/>
    </source>
</evidence>
<sequence>MKFHSTMQREHGPSGVANWLIRPAKGWHHKARGMMQNRMFLPLAFIAGALLIALAMNAWILFTTWTAIPHLVVQSFVLWVGFLAMLTVPVVIYHHLVAPLFHLRHWAQRVRGGNLAARIPVPRTGEFGELARDVNALTEQLQRLTHEMQDEVRVQTRSMQDKSHTLEVLYDVAASINMSRDLDDLLTRFLSSLKRTLGARAATARLLTADGQMRLVANLGFDTQSGHCRDTLPIGQCVCGKVIAGSEMLWKADVHECGRVCDDQSDDEPAMLAVPLQHQGRTLGVYSLFLDEWPQNLNEDMDNLLTSIGRHLGMAIEKARLDEEAQRLTIMEERTHLAHELHDSLAQTLASLGFRVSALDASLGAEHTGLRREMDLVKENLARANTELRELISQFRAPVDREGLVSAVEKAVNEFRSDTGIRIYLQQEWNSRKLPIELETEVLRIVQEALCNVRKHADAQHVRIILRGDPRGDYFVMVEDDGRGIEEPASGGPGEHIGLSVMQERSARLDGDFRIETEPGEGTRVMLNFQYPKAQSVEFQPRLQAAR</sequence>
<dbReference type="InterPro" id="IPR011712">
    <property type="entry name" value="Sig_transdc_His_kin_sub3_dim/P"/>
</dbReference>
<dbReference type="KEGG" id="tti:THITH_04065"/>
<evidence type="ECO:0000256" key="7">
    <source>
        <dbReference type="ARBA" id="ARBA00022840"/>
    </source>
</evidence>
<feature type="domain" description="Histidine kinase" evidence="12">
    <location>
        <begin position="336"/>
        <end position="533"/>
    </location>
</feature>
<dbReference type="Gene3D" id="3.30.450.40">
    <property type="match status" value="1"/>
</dbReference>
<dbReference type="InterPro" id="IPR003660">
    <property type="entry name" value="HAMP_dom"/>
</dbReference>
<dbReference type="GO" id="GO:0046983">
    <property type="term" value="F:protein dimerization activity"/>
    <property type="evidence" value="ECO:0007669"/>
    <property type="project" value="UniProtKB-UniRule"/>
</dbReference>
<evidence type="ECO:0000256" key="11">
    <source>
        <dbReference type="SAM" id="Phobius"/>
    </source>
</evidence>
<dbReference type="InterPro" id="IPR036890">
    <property type="entry name" value="HATPase_C_sf"/>
</dbReference>
<dbReference type="InterPro" id="IPR003018">
    <property type="entry name" value="GAF"/>
</dbReference>
<dbReference type="Pfam" id="PF13185">
    <property type="entry name" value="GAF_2"/>
    <property type="match status" value="1"/>
</dbReference>
<evidence type="ECO:0000259" key="12">
    <source>
        <dbReference type="PROSITE" id="PS50109"/>
    </source>
</evidence>
<dbReference type="GO" id="GO:0000155">
    <property type="term" value="F:phosphorelay sensor kinase activity"/>
    <property type="evidence" value="ECO:0007669"/>
    <property type="project" value="UniProtKB-UniRule"/>
</dbReference>
<evidence type="ECO:0000313" key="15">
    <source>
        <dbReference type="Proteomes" id="UP000005289"/>
    </source>
</evidence>
<keyword evidence="10" id="KW-0175">Coiled coil</keyword>
<comment type="catalytic activity">
    <reaction evidence="1 9">
        <text>ATP + protein L-histidine = ADP + protein N-phospho-L-histidine.</text>
        <dbReference type="EC" id="2.7.13.3"/>
    </reaction>
</comment>
<evidence type="ECO:0000256" key="4">
    <source>
        <dbReference type="ARBA" id="ARBA00022679"/>
    </source>
</evidence>
<keyword evidence="9 11" id="KW-0472">Membrane</keyword>
<dbReference type="InterPro" id="IPR003594">
    <property type="entry name" value="HATPase_dom"/>
</dbReference>
<feature type="coiled-coil region" evidence="10">
    <location>
        <begin position="367"/>
        <end position="394"/>
    </location>
</feature>
<dbReference type="SMART" id="SM00304">
    <property type="entry name" value="HAMP"/>
    <property type="match status" value="1"/>
</dbReference>
<evidence type="ECO:0000256" key="8">
    <source>
        <dbReference type="ARBA" id="ARBA00023012"/>
    </source>
</evidence>
<dbReference type="SUPFAM" id="SSF55874">
    <property type="entry name" value="ATPase domain of HSP90 chaperone/DNA topoisomerase II/histidine kinase"/>
    <property type="match status" value="1"/>
</dbReference>
<dbReference type="Gene3D" id="3.30.565.10">
    <property type="entry name" value="Histidine kinase-like ATPase, C-terminal domain"/>
    <property type="match status" value="1"/>
</dbReference>
<dbReference type="SMART" id="SM00065">
    <property type="entry name" value="GAF"/>
    <property type="match status" value="1"/>
</dbReference>
<evidence type="ECO:0000256" key="5">
    <source>
        <dbReference type="ARBA" id="ARBA00022741"/>
    </source>
</evidence>
<dbReference type="EC" id="2.7.13.3" evidence="9"/>
<dbReference type="PANTHER" id="PTHR24421">
    <property type="entry name" value="NITRATE/NITRITE SENSOR PROTEIN NARX-RELATED"/>
    <property type="match status" value="1"/>
</dbReference>
<dbReference type="STRING" id="713585.THITH_04065"/>
<gene>
    <name evidence="14" type="ORF">THITH_04065</name>
</gene>
<dbReference type="CDD" id="cd16917">
    <property type="entry name" value="HATPase_UhpB-NarQ-NarX-like"/>
    <property type="match status" value="1"/>
</dbReference>
<keyword evidence="3" id="KW-0597">Phosphoprotein</keyword>
<dbReference type="InterPro" id="IPR050482">
    <property type="entry name" value="Sensor_HK_TwoCompSys"/>
</dbReference>
<evidence type="ECO:0000256" key="10">
    <source>
        <dbReference type="SAM" id="Coils"/>
    </source>
</evidence>
<keyword evidence="4 9" id="KW-0808">Transferase</keyword>
<dbReference type="PROSITE" id="PS50109">
    <property type="entry name" value="HIS_KIN"/>
    <property type="match status" value="1"/>
</dbReference>
<dbReference type="PROSITE" id="PS50885">
    <property type="entry name" value="HAMP"/>
    <property type="match status" value="1"/>
</dbReference>
<dbReference type="AlphaFoldDB" id="W0DKP3"/>
<keyword evidence="9" id="KW-0997">Cell inner membrane</keyword>
<dbReference type="GO" id="GO:0005524">
    <property type="term" value="F:ATP binding"/>
    <property type="evidence" value="ECO:0007669"/>
    <property type="project" value="UniProtKB-UniRule"/>
</dbReference>
<dbReference type="Pfam" id="PF07730">
    <property type="entry name" value="HisKA_3"/>
    <property type="match status" value="1"/>
</dbReference>
<keyword evidence="15" id="KW-1185">Reference proteome</keyword>
<proteinExistence type="predicted"/>
<evidence type="ECO:0000256" key="2">
    <source>
        <dbReference type="ARBA" id="ARBA00004370"/>
    </source>
</evidence>
<organism evidence="14 15">
    <name type="scientific">Thioalkalivibrio paradoxus ARh 1</name>
    <dbReference type="NCBI Taxonomy" id="713585"/>
    <lineage>
        <taxon>Bacteria</taxon>
        <taxon>Pseudomonadati</taxon>
        <taxon>Pseudomonadota</taxon>
        <taxon>Gammaproteobacteria</taxon>
        <taxon>Chromatiales</taxon>
        <taxon>Ectothiorhodospiraceae</taxon>
        <taxon>Thioalkalivibrio</taxon>
    </lineage>
</organism>
<dbReference type="InterPro" id="IPR005467">
    <property type="entry name" value="His_kinase_dom"/>
</dbReference>
<keyword evidence="8 9" id="KW-0902">Two-component regulatory system</keyword>
<evidence type="ECO:0000256" key="6">
    <source>
        <dbReference type="ARBA" id="ARBA00022777"/>
    </source>
</evidence>
<dbReference type="SMART" id="SM00387">
    <property type="entry name" value="HATPase_c"/>
    <property type="match status" value="1"/>
</dbReference>
<dbReference type="SUPFAM" id="SSF158472">
    <property type="entry name" value="HAMP domain-like"/>
    <property type="match status" value="1"/>
</dbReference>
<dbReference type="CDD" id="cd06225">
    <property type="entry name" value="HAMP"/>
    <property type="match status" value="1"/>
</dbReference>
<keyword evidence="6 9" id="KW-0418">Kinase</keyword>
<keyword evidence="11" id="KW-1133">Transmembrane helix</keyword>